<accession>A0AAD7Z652</accession>
<keyword evidence="10" id="KW-0732">Signal</keyword>
<evidence type="ECO:0000256" key="7">
    <source>
        <dbReference type="ARBA" id="ARBA00023157"/>
    </source>
</evidence>
<feature type="chain" id="PRO_5042035864" evidence="10">
    <location>
        <begin position="21"/>
        <end position="142"/>
    </location>
</feature>
<comment type="caution">
    <text evidence="8">Lacks conserved residue(s) required for the propagation of feature annotation.</text>
</comment>
<keyword evidence="3" id="KW-0812">Transmembrane</keyword>
<reference evidence="11" key="1">
    <citation type="journal article" date="2023" name="IScience">
        <title>Live-bearing cockroach genome reveals convergent evolutionary mechanisms linked to viviparity in insects and beyond.</title>
        <authorList>
            <person name="Fouks B."/>
            <person name="Harrison M.C."/>
            <person name="Mikhailova A.A."/>
            <person name="Marchal E."/>
            <person name="English S."/>
            <person name="Carruthers M."/>
            <person name="Jennings E.C."/>
            <person name="Chiamaka E.L."/>
            <person name="Frigard R.A."/>
            <person name="Pippel M."/>
            <person name="Attardo G.M."/>
            <person name="Benoit J.B."/>
            <person name="Bornberg-Bauer E."/>
            <person name="Tobe S.S."/>
        </authorList>
    </citation>
    <scope>NUCLEOTIDE SEQUENCE</scope>
    <source>
        <strain evidence="11">Stay&amp;Tobe</strain>
    </source>
</reference>
<feature type="compositionally biased region" description="Basic and acidic residues" evidence="9">
    <location>
        <begin position="125"/>
        <end position="135"/>
    </location>
</feature>
<keyword evidence="5" id="KW-1133">Transmembrane helix</keyword>
<name>A0AAD7Z652_DIPPU</name>
<evidence type="ECO:0000313" key="12">
    <source>
        <dbReference type="Proteomes" id="UP001233999"/>
    </source>
</evidence>
<gene>
    <name evidence="11" type="ORF">L9F63_008335</name>
</gene>
<proteinExistence type="predicted"/>
<organism evidence="11 12">
    <name type="scientific">Diploptera punctata</name>
    <name type="common">Pacific beetle cockroach</name>
    <dbReference type="NCBI Taxonomy" id="6984"/>
    <lineage>
        <taxon>Eukaryota</taxon>
        <taxon>Metazoa</taxon>
        <taxon>Ecdysozoa</taxon>
        <taxon>Arthropoda</taxon>
        <taxon>Hexapoda</taxon>
        <taxon>Insecta</taxon>
        <taxon>Pterygota</taxon>
        <taxon>Neoptera</taxon>
        <taxon>Polyneoptera</taxon>
        <taxon>Dictyoptera</taxon>
        <taxon>Blattodea</taxon>
        <taxon>Blaberoidea</taxon>
        <taxon>Blaberidae</taxon>
        <taxon>Diplopterinae</taxon>
        <taxon>Diploptera</taxon>
    </lineage>
</organism>
<dbReference type="FunFam" id="4.10.400.10:FF:000011">
    <property type="entry name" value="Low-density lipoprotein receptor-related protein 1"/>
    <property type="match status" value="1"/>
</dbReference>
<evidence type="ECO:0000256" key="2">
    <source>
        <dbReference type="ARBA" id="ARBA00004308"/>
    </source>
</evidence>
<keyword evidence="4" id="KW-0677">Repeat</keyword>
<sequence length="142" mass="15626">MAPGLLPLVVIATALCSSAAMLVPPNEEDGHLTPRDVSRTCSETEFKCNNGRCIPVHWQCDNEKDCSDGSDEIPSVCLFVFPLNPINICPLSMFFVAQFDDTEKESLCSDNGYKNNRKRSAPSAWDEKGNKEQENINKGLAS</sequence>
<evidence type="ECO:0000256" key="10">
    <source>
        <dbReference type="SAM" id="SignalP"/>
    </source>
</evidence>
<comment type="subcellular location">
    <subcellularLocation>
        <location evidence="2">Endomembrane system</location>
    </subcellularLocation>
    <subcellularLocation>
        <location evidence="1">Membrane</location>
        <topology evidence="1">Single-pass membrane protein</topology>
    </subcellularLocation>
</comment>
<dbReference type="EMBL" id="JASPKZ010010284">
    <property type="protein sequence ID" value="KAJ9574492.1"/>
    <property type="molecule type" value="Genomic_DNA"/>
</dbReference>
<dbReference type="PANTHER" id="PTHR24270">
    <property type="entry name" value="LOW-DENSITY LIPOPROTEIN RECEPTOR-RELATED"/>
    <property type="match status" value="1"/>
</dbReference>
<dbReference type="SMART" id="SM00192">
    <property type="entry name" value="LDLa"/>
    <property type="match status" value="1"/>
</dbReference>
<dbReference type="GO" id="GO:0016192">
    <property type="term" value="P:vesicle-mediated transport"/>
    <property type="evidence" value="ECO:0007669"/>
    <property type="project" value="UniProtKB-ARBA"/>
</dbReference>
<feature type="signal peptide" evidence="10">
    <location>
        <begin position="1"/>
        <end position="20"/>
    </location>
</feature>
<protein>
    <submittedName>
        <fullName evidence="11">Uncharacterized protein</fullName>
    </submittedName>
</protein>
<dbReference type="InterPro" id="IPR036055">
    <property type="entry name" value="LDL_receptor-like_sf"/>
</dbReference>
<dbReference type="InterPro" id="IPR050685">
    <property type="entry name" value="LDLR"/>
</dbReference>
<keyword evidence="7 8" id="KW-1015">Disulfide bond</keyword>
<keyword evidence="12" id="KW-1185">Reference proteome</keyword>
<dbReference type="CDD" id="cd00112">
    <property type="entry name" value="LDLa"/>
    <property type="match status" value="1"/>
</dbReference>
<comment type="caution">
    <text evidence="11">The sequence shown here is derived from an EMBL/GenBank/DDBJ whole genome shotgun (WGS) entry which is preliminary data.</text>
</comment>
<dbReference type="InterPro" id="IPR002172">
    <property type="entry name" value="LDrepeatLR_classA_rpt"/>
</dbReference>
<dbReference type="Proteomes" id="UP001233999">
    <property type="component" value="Unassembled WGS sequence"/>
</dbReference>
<dbReference type="SUPFAM" id="SSF57424">
    <property type="entry name" value="LDL receptor-like module"/>
    <property type="match status" value="1"/>
</dbReference>
<evidence type="ECO:0000313" key="11">
    <source>
        <dbReference type="EMBL" id="KAJ9574492.1"/>
    </source>
</evidence>
<dbReference type="Pfam" id="PF00057">
    <property type="entry name" value="Ldl_recept_a"/>
    <property type="match status" value="1"/>
</dbReference>
<dbReference type="Gene3D" id="4.10.400.10">
    <property type="entry name" value="Low-density Lipoprotein Receptor"/>
    <property type="match status" value="1"/>
</dbReference>
<evidence type="ECO:0000256" key="6">
    <source>
        <dbReference type="ARBA" id="ARBA00023136"/>
    </source>
</evidence>
<dbReference type="AlphaFoldDB" id="A0AAD7Z652"/>
<feature type="non-terminal residue" evidence="11">
    <location>
        <position position="1"/>
    </location>
</feature>
<feature type="disulfide bond" evidence="8">
    <location>
        <begin position="48"/>
        <end position="66"/>
    </location>
</feature>
<dbReference type="PROSITE" id="PS50068">
    <property type="entry name" value="LDLRA_2"/>
    <property type="match status" value="1"/>
</dbReference>
<keyword evidence="6" id="KW-0472">Membrane</keyword>
<evidence type="ECO:0000256" key="8">
    <source>
        <dbReference type="PROSITE-ProRule" id="PRU00124"/>
    </source>
</evidence>
<feature type="region of interest" description="Disordered" evidence="9">
    <location>
        <begin position="109"/>
        <end position="142"/>
    </location>
</feature>
<dbReference type="GO" id="GO:0005886">
    <property type="term" value="C:plasma membrane"/>
    <property type="evidence" value="ECO:0007669"/>
    <property type="project" value="TreeGrafter"/>
</dbReference>
<dbReference type="PROSITE" id="PS01209">
    <property type="entry name" value="LDLRA_1"/>
    <property type="match status" value="1"/>
</dbReference>
<evidence type="ECO:0000256" key="4">
    <source>
        <dbReference type="ARBA" id="ARBA00022737"/>
    </source>
</evidence>
<evidence type="ECO:0000256" key="5">
    <source>
        <dbReference type="ARBA" id="ARBA00022989"/>
    </source>
</evidence>
<reference evidence="11" key="2">
    <citation type="submission" date="2023-05" db="EMBL/GenBank/DDBJ databases">
        <authorList>
            <person name="Fouks B."/>
        </authorList>
    </citation>
    <scope>NUCLEOTIDE SEQUENCE</scope>
    <source>
        <strain evidence="11">Stay&amp;Tobe</strain>
        <tissue evidence="11">Testes</tissue>
    </source>
</reference>
<evidence type="ECO:0000256" key="3">
    <source>
        <dbReference type="ARBA" id="ARBA00022692"/>
    </source>
</evidence>
<evidence type="ECO:0000256" key="1">
    <source>
        <dbReference type="ARBA" id="ARBA00004167"/>
    </source>
</evidence>
<evidence type="ECO:0000256" key="9">
    <source>
        <dbReference type="SAM" id="MobiDB-lite"/>
    </source>
</evidence>
<dbReference type="InterPro" id="IPR023415">
    <property type="entry name" value="LDLR_class-A_CS"/>
</dbReference>
<feature type="disulfide bond" evidence="8">
    <location>
        <begin position="41"/>
        <end position="53"/>
    </location>
</feature>
<dbReference type="GO" id="GO:0012505">
    <property type="term" value="C:endomembrane system"/>
    <property type="evidence" value="ECO:0007669"/>
    <property type="project" value="UniProtKB-SubCell"/>
</dbReference>